<dbReference type="AlphaFoldDB" id="A0A9P6XQP1"/>
<evidence type="ECO:0000313" key="1">
    <source>
        <dbReference type="EMBL" id="KAG1530292.1"/>
    </source>
</evidence>
<proteinExistence type="predicted"/>
<dbReference type="Proteomes" id="UP000717996">
    <property type="component" value="Unassembled WGS sequence"/>
</dbReference>
<organism evidence="1 2">
    <name type="scientific">Rhizopus oryzae</name>
    <name type="common">Mucormycosis agent</name>
    <name type="synonym">Rhizopus arrhizus var. delemar</name>
    <dbReference type="NCBI Taxonomy" id="64495"/>
    <lineage>
        <taxon>Eukaryota</taxon>
        <taxon>Fungi</taxon>
        <taxon>Fungi incertae sedis</taxon>
        <taxon>Mucoromycota</taxon>
        <taxon>Mucoromycotina</taxon>
        <taxon>Mucoromycetes</taxon>
        <taxon>Mucorales</taxon>
        <taxon>Mucorineae</taxon>
        <taxon>Rhizopodaceae</taxon>
        <taxon>Rhizopus</taxon>
    </lineage>
</organism>
<evidence type="ECO:0000313" key="2">
    <source>
        <dbReference type="Proteomes" id="UP000717996"/>
    </source>
</evidence>
<accession>A0A9P6XQP1</accession>
<comment type="caution">
    <text evidence="1">The sequence shown here is derived from an EMBL/GenBank/DDBJ whole genome shotgun (WGS) entry which is preliminary data.</text>
</comment>
<gene>
    <name evidence="1" type="ORF">G6F51_013883</name>
</gene>
<dbReference type="EMBL" id="JAANIT010006811">
    <property type="protein sequence ID" value="KAG1530292.1"/>
    <property type="molecule type" value="Genomic_DNA"/>
</dbReference>
<sequence>MRYRCLSSDCGKTINAHDSLIIKQLPYGLQLEFPAVLIHRGGVSKAATGFLRPCIQNSVGSECFQKILIELHHLRHDRLEF</sequence>
<name>A0A9P6XQP1_RHIOR</name>
<protein>
    <submittedName>
        <fullName evidence="1">Uncharacterized protein</fullName>
    </submittedName>
</protein>
<reference evidence="1" key="1">
    <citation type="journal article" date="2020" name="Microb. Genom.">
        <title>Genetic diversity of clinical and environmental Mucorales isolates obtained from an investigation of mucormycosis cases among solid organ transplant recipients.</title>
        <authorList>
            <person name="Nguyen M.H."/>
            <person name="Kaul D."/>
            <person name="Muto C."/>
            <person name="Cheng S.J."/>
            <person name="Richter R.A."/>
            <person name="Bruno V.M."/>
            <person name="Liu G."/>
            <person name="Beyhan S."/>
            <person name="Sundermann A.J."/>
            <person name="Mounaud S."/>
            <person name="Pasculle A.W."/>
            <person name="Nierman W.C."/>
            <person name="Driscoll E."/>
            <person name="Cumbie R."/>
            <person name="Clancy C.J."/>
            <person name="Dupont C.L."/>
        </authorList>
    </citation>
    <scope>NUCLEOTIDE SEQUENCE</scope>
    <source>
        <strain evidence="1">GL16</strain>
    </source>
</reference>